<protein>
    <submittedName>
        <fullName evidence="5">BlaI/MecI/CopY family transcriptional regulator</fullName>
    </submittedName>
</protein>
<keyword evidence="4" id="KW-0804">Transcription</keyword>
<dbReference type="Proteomes" id="UP001592531">
    <property type="component" value="Unassembled WGS sequence"/>
</dbReference>
<keyword evidence="3" id="KW-0238">DNA-binding</keyword>
<keyword evidence="2" id="KW-0805">Transcription regulation</keyword>
<name>A0ABV6VVK7_9ACTN</name>
<dbReference type="SUPFAM" id="SSF46785">
    <property type="entry name" value="Winged helix' DNA-binding domain"/>
    <property type="match status" value="1"/>
</dbReference>
<evidence type="ECO:0000313" key="6">
    <source>
        <dbReference type="Proteomes" id="UP001592531"/>
    </source>
</evidence>
<dbReference type="EMBL" id="JBHFAB010000008">
    <property type="protein sequence ID" value="MFC1417752.1"/>
    <property type="molecule type" value="Genomic_DNA"/>
</dbReference>
<comment type="caution">
    <text evidence="5">The sequence shown here is derived from an EMBL/GenBank/DDBJ whole genome shotgun (WGS) entry which is preliminary data.</text>
</comment>
<dbReference type="InterPro" id="IPR036388">
    <property type="entry name" value="WH-like_DNA-bd_sf"/>
</dbReference>
<evidence type="ECO:0000256" key="4">
    <source>
        <dbReference type="ARBA" id="ARBA00023163"/>
    </source>
</evidence>
<proteinExistence type="inferred from homology"/>
<dbReference type="Gene3D" id="1.10.10.10">
    <property type="entry name" value="Winged helix-like DNA-binding domain superfamily/Winged helix DNA-binding domain"/>
    <property type="match status" value="1"/>
</dbReference>
<dbReference type="RefSeq" id="WP_380536101.1">
    <property type="nucleotide sequence ID" value="NZ_JBHFAB010000008.1"/>
</dbReference>
<dbReference type="Pfam" id="PF03965">
    <property type="entry name" value="Penicillinase_R"/>
    <property type="match status" value="1"/>
</dbReference>
<dbReference type="InterPro" id="IPR036390">
    <property type="entry name" value="WH_DNA-bd_sf"/>
</dbReference>
<dbReference type="InterPro" id="IPR005650">
    <property type="entry name" value="BlaI_family"/>
</dbReference>
<evidence type="ECO:0000256" key="2">
    <source>
        <dbReference type="ARBA" id="ARBA00023015"/>
    </source>
</evidence>
<accession>A0ABV6VVK7</accession>
<evidence type="ECO:0000256" key="3">
    <source>
        <dbReference type="ARBA" id="ARBA00023125"/>
    </source>
</evidence>
<comment type="similarity">
    <text evidence="1">Belongs to the BlaI transcriptional regulatory family.</text>
</comment>
<evidence type="ECO:0000313" key="5">
    <source>
        <dbReference type="EMBL" id="MFC1417752.1"/>
    </source>
</evidence>
<organism evidence="5 6">
    <name type="scientific">Streptacidiphilus cavernicola</name>
    <dbReference type="NCBI Taxonomy" id="3342716"/>
    <lineage>
        <taxon>Bacteria</taxon>
        <taxon>Bacillati</taxon>
        <taxon>Actinomycetota</taxon>
        <taxon>Actinomycetes</taxon>
        <taxon>Kitasatosporales</taxon>
        <taxon>Streptomycetaceae</taxon>
        <taxon>Streptacidiphilus</taxon>
    </lineage>
</organism>
<gene>
    <name evidence="5" type="ORF">ACEZDE_14000</name>
</gene>
<keyword evidence="6" id="KW-1185">Reference proteome</keyword>
<reference evidence="5 6" key="1">
    <citation type="submission" date="2024-09" db="EMBL/GenBank/DDBJ databases">
        <authorList>
            <person name="Lee S.D."/>
        </authorList>
    </citation>
    <scope>NUCLEOTIDE SEQUENCE [LARGE SCALE GENOMIC DNA]</scope>
    <source>
        <strain evidence="5 6">N8-3</strain>
    </source>
</reference>
<sequence length="129" mass="13938">MSQEREGRGGASRRAAGELESDVMAVLWAADSALTAAQVGERLPGELAYTTVLTILSRLVDKKQLTRARSGRGYAFAPVRDQASDTARRMASLLDQGLDRKAVLTRFVSTLSGEDEALMQELLRGDEGP</sequence>
<evidence type="ECO:0000256" key="1">
    <source>
        <dbReference type="ARBA" id="ARBA00011046"/>
    </source>
</evidence>